<sequence length="72" mass="8406">MKSTIGGDISTVVVANKTITRDRMINILYSDLEKNMITRVFIRLIHKFISQRGPYLLHNTYLILVNYDHVLK</sequence>
<organism evidence="1 2">
    <name type="scientific">Candidatus Nitrosocosmicus arcticus</name>
    <dbReference type="NCBI Taxonomy" id="2035267"/>
    <lineage>
        <taxon>Archaea</taxon>
        <taxon>Nitrososphaerota</taxon>
        <taxon>Nitrososphaeria</taxon>
        <taxon>Nitrososphaerales</taxon>
        <taxon>Nitrososphaeraceae</taxon>
        <taxon>Candidatus Nitrosocosmicus</taxon>
    </lineage>
</organism>
<proteinExistence type="predicted"/>
<keyword evidence="2" id="KW-1185">Reference proteome</keyword>
<dbReference type="AlphaFoldDB" id="A0A557SWF5"/>
<reference evidence="1 2" key="1">
    <citation type="journal article" date="2019" name="Front. Microbiol.">
        <title>Ammonia Oxidation by the Arctic Terrestrial Thaumarchaeote Candidatus Nitrosocosmicus arcticus Is Stimulated by Increasing Temperatures.</title>
        <authorList>
            <person name="Alves R.J.E."/>
            <person name="Kerou M."/>
            <person name="Zappe A."/>
            <person name="Bittner R."/>
            <person name="Abby S.S."/>
            <person name="Schmidt H.A."/>
            <person name="Pfeifer K."/>
            <person name="Schleper C."/>
        </authorList>
    </citation>
    <scope>NUCLEOTIDE SEQUENCE [LARGE SCALE GENOMIC DNA]</scope>
    <source>
        <strain evidence="1 2">Kfb</strain>
    </source>
</reference>
<evidence type="ECO:0000313" key="1">
    <source>
        <dbReference type="EMBL" id="TVP40942.1"/>
    </source>
</evidence>
<dbReference type="EMBL" id="VOAH01000005">
    <property type="protein sequence ID" value="TVP40942.1"/>
    <property type="molecule type" value="Genomic_DNA"/>
</dbReference>
<gene>
    <name evidence="1" type="ORF">NARC_50123</name>
</gene>
<comment type="caution">
    <text evidence="1">The sequence shown here is derived from an EMBL/GenBank/DDBJ whole genome shotgun (WGS) entry which is preliminary data.</text>
</comment>
<name>A0A557SWF5_9ARCH</name>
<accession>A0A557SWF5</accession>
<dbReference type="Proteomes" id="UP000315289">
    <property type="component" value="Unassembled WGS sequence"/>
</dbReference>
<evidence type="ECO:0000313" key="2">
    <source>
        <dbReference type="Proteomes" id="UP000315289"/>
    </source>
</evidence>
<protein>
    <submittedName>
        <fullName evidence="1">Uncharacterized protein</fullName>
    </submittedName>
</protein>